<dbReference type="SUPFAM" id="SSF52172">
    <property type="entry name" value="CheY-like"/>
    <property type="match status" value="1"/>
</dbReference>
<dbReference type="Gene3D" id="3.40.50.2300">
    <property type="match status" value="1"/>
</dbReference>
<evidence type="ECO:0000259" key="2">
    <source>
        <dbReference type="PROSITE" id="PS50110"/>
    </source>
</evidence>
<dbReference type="PANTHER" id="PTHR43228">
    <property type="entry name" value="TWO-COMPONENT RESPONSE REGULATOR"/>
    <property type="match status" value="1"/>
</dbReference>
<accession>E6VRM9</accession>
<feature type="domain" description="Response regulatory" evidence="2">
    <location>
        <begin position="2"/>
        <end position="129"/>
    </location>
</feature>
<reference evidence="3 4" key="2">
    <citation type="journal article" date="2014" name="Genome Announc.">
        <title>Complete Genome Sequence of the Subsurface, Mesophilic Sulfate-Reducing Bacterium Desulfovibrio aespoeensis Aspo-2.</title>
        <authorList>
            <person name="Pedersen K."/>
            <person name="Bengtsson A."/>
            <person name="Edlund J."/>
            <person name="Rabe L."/>
            <person name="Hazen T."/>
            <person name="Chakraborty R."/>
            <person name="Goodwin L."/>
            <person name="Shapiro N."/>
        </authorList>
    </citation>
    <scope>NUCLEOTIDE SEQUENCE [LARGE SCALE GENOMIC DNA]</scope>
    <source>
        <strain evidence="4">ATCC 700646 / DSM 10631 / Aspo-2</strain>
    </source>
</reference>
<dbReference type="PANTHER" id="PTHR43228:SF1">
    <property type="entry name" value="TWO-COMPONENT RESPONSE REGULATOR ARR22"/>
    <property type="match status" value="1"/>
</dbReference>
<dbReference type="CDD" id="cd17546">
    <property type="entry name" value="REC_hyHK_CKI1_RcsC-like"/>
    <property type="match status" value="1"/>
</dbReference>
<dbReference type="HOGENOM" id="CLU_000445_69_12_7"/>
<name>E6VRM9_PSEA9</name>
<keyword evidence="1" id="KW-0597">Phosphoprotein</keyword>
<dbReference type="OrthoDB" id="9790466at2"/>
<evidence type="ECO:0000313" key="3">
    <source>
        <dbReference type="EMBL" id="ADU63066.1"/>
    </source>
</evidence>
<gene>
    <name evidence="3" type="ordered locus">Daes_2059</name>
</gene>
<dbReference type="AlphaFoldDB" id="E6VRM9"/>
<dbReference type="STRING" id="643562.Daes_2059"/>
<feature type="modified residue" description="4-aspartylphosphate" evidence="1">
    <location>
        <position position="55"/>
    </location>
</feature>
<dbReference type="InterPro" id="IPR001789">
    <property type="entry name" value="Sig_transdc_resp-reg_receiver"/>
</dbReference>
<keyword evidence="4" id="KW-1185">Reference proteome</keyword>
<reference evidence="4" key="1">
    <citation type="submission" date="2010-12" db="EMBL/GenBank/DDBJ databases">
        <title>Complete sequence of Desulfovibrio aespoeensis Aspo-2.</title>
        <authorList>
            <consortium name="US DOE Joint Genome Institute"/>
            <person name="Lucas S."/>
            <person name="Copeland A."/>
            <person name="Lapidus A."/>
            <person name="Cheng J.-F."/>
            <person name="Goodwin L."/>
            <person name="Pitluck S."/>
            <person name="Chertkov O."/>
            <person name="Misra M."/>
            <person name="Detter J.C."/>
            <person name="Han C."/>
            <person name="Tapia R."/>
            <person name="Land M."/>
            <person name="Hauser L."/>
            <person name="Kyrpides N."/>
            <person name="Ivanova N."/>
            <person name="Ovchinnikova G."/>
            <person name="Pedersen K."/>
            <person name="Jagevall S."/>
            <person name="Hazen T."/>
            <person name="Woyke T."/>
        </authorList>
    </citation>
    <scope>NUCLEOTIDE SEQUENCE [LARGE SCALE GENOMIC DNA]</scope>
    <source>
        <strain evidence="4">ATCC 700646 / DSM 10631 / Aspo-2</strain>
    </source>
</reference>
<organism evidence="3 4">
    <name type="scientific">Pseudodesulfovibrio aespoeensis (strain ATCC 700646 / DSM 10631 / Aspo-2)</name>
    <name type="common">Desulfovibrio aespoeensis</name>
    <dbReference type="NCBI Taxonomy" id="643562"/>
    <lineage>
        <taxon>Bacteria</taxon>
        <taxon>Pseudomonadati</taxon>
        <taxon>Thermodesulfobacteriota</taxon>
        <taxon>Desulfovibrionia</taxon>
        <taxon>Desulfovibrionales</taxon>
        <taxon>Desulfovibrionaceae</taxon>
    </lineage>
</organism>
<dbReference type="InterPro" id="IPR052048">
    <property type="entry name" value="ST_Response_Regulator"/>
</dbReference>
<sequence>MRFLIVDDDESIQLYLQAVLAPFARCDGAASGEAGVAVFDGAHAAGDPYDVVMMDILMPGMDGHQAAETMRAREAALGVGPLQAFKLVMITSLVDDANVSRAFFQAHATCYLVKPFDKATILDELRENLIL</sequence>
<dbReference type="eggNOG" id="COG0745">
    <property type="taxonomic scope" value="Bacteria"/>
</dbReference>
<dbReference type="KEGG" id="das:Daes_2059"/>
<dbReference type="SMART" id="SM00448">
    <property type="entry name" value="REC"/>
    <property type="match status" value="1"/>
</dbReference>
<dbReference type="GO" id="GO:0000160">
    <property type="term" value="P:phosphorelay signal transduction system"/>
    <property type="evidence" value="ECO:0007669"/>
    <property type="project" value="InterPro"/>
</dbReference>
<dbReference type="Pfam" id="PF00072">
    <property type="entry name" value="Response_reg"/>
    <property type="match status" value="1"/>
</dbReference>
<dbReference type="PROSITE" id="PS50110">
    <property type="entry name" value="RESPONSE_REGULATORY"/>
    <property type="match status" value="1"/>
</dbReference>
<dbReference type="InterPro" id="IPR011006">
    <property type="entry name" value="CheY-like_superfamily"/>
</dbReference>
<proteinExistence type="predicted"/>
<protein>
    <submittedName>
        <fullName evidence="3">Response regulator receiver</fullName>
    </submittedName>
</protein>
<dbReference type="RefSeq" id="WP_013514978.1">
    <property type="nucleotide sequence ID" value="NC_014844.1"/>
</dbReference>
<evidence type="ECO:0000256" key="1">
    <source>
        <dbReference type="PROSITE-ProRule" id="PRU00169"/>
    </source>
</evidence>
<evidence type="ECO:0000313" key="4">
    <source>
        <dbReference type="Proteomes" id="UP000002191"/>
    </source>
</evidence>
<dbReference type="EMBL" id="CP002431">
    <property type="protein sequence ID" value="ADU63066.1"/>
    <property type="molecule type" value="Genomic_DNA"/>
</dbReference>
<dbReference type="Proteomes" id="UP000002191">
    <property type="component" value="Chromosome"/>
</dbReference>